<organism evidence="10 11">
    <name type="scientific">Romanomermis culicivorax</name>
    <name type="common">Nematode worm</name>
    <dbReference type="NCBI Taxonomy" id="13658"/>
    <lineage>
        <taxon>Eukaryota</taxon>
        <taxon>Metazoa</taxon>
        <taxon>Ecdysozoa</taxon>
        <taxon>Nematoda</taxon>
        <taxon>Enoplea</taxon>
        <taxon>Dorylaimia</taxon>
        <taxon>Mermithida</taxon>
        <taxon>Mermithoidea</taxon>
        <taxon>Mermithidae</taxon>
        <taxon>Romanomermis</taxon>
    </lineage>
</organism>
<evidence type="ECO:0000256" key="2">
    <source>
        <dbReference type="ARBA" id="ARBA00009280"/>
    </source>
</evidence>
<evidence type="ECO:0000256" key="6">
    <source>
        <dbReference type="ARBA" id="ARBA00022777"/>
    </source>
</evidence>
<dbReference type="InterPro" id="IPR001206">
    <property type="entry name" value="Diacylglycerol_kinase_cat_dom"/>
</dbReference>
<dbReference type="GO" id="GO:0007200">
    <property type="term" value="P:phospholipase C-activating G protein-coupled receptor signaling pathway"/>
    <property type="evidence" value="ECO:0007669"/>
    <property type="project" value="InterPro"/>
</dbReference>
<evidence type="ECO:0000313" key="11">
    <source>
        <dbReference type="WBParaSite" id="nRc.2.0.1.t04951-RA"/>
    </source>
</evidence>
<name>A0A915HTU3_ROMCU</name>
<evidence type="ECO:0000256" key="5">
    <source>
        <dbReference type="ARBA" id="ARBA00022741"/>
    </source>
</evidence>
<dbReference type="SMART" id="SM00046">
    <property type="entry name" value="DAGKc"/>
    <property type="match status" value="1"/>
</dbReference>
<dbReference type="InterPro" id="IPR017438">
    <property type="entry name" value="ATP-NAD_kinase_N"/>
</dbReference>
<dbReference type="Gene3D" id="3.40.50.10330">
    <property type="entry name" value="Probable inorganic polyphosphate/atp-NAD kinase, domain 1"/>
    <property type="match status" value="1"/>
</dbReference>
<dbReference type="InterPro" id="IPR000756">
    <property type="entry name" value="Diacylglycerol_kin_accessory"/>
</dbReference>
<dbReference type="GO" id="GO:0005524">
    <property type="term" value="F:ATP binding"/>
    <property type="evidence" value="ECO:0007669"/>
    <property type="project" value="UniProtKB-KW"/>
</dbReference>
<accession>A0A915HTU3</accession>
<keyword evidence="7" id="KW-0067">ATP-binding</keyword>
<evidence type="ECO:0000256" key="3">
    <source>
        <dbReference type="ARBA" id="ARBA00012133"/>
    </source>
</evidence>
<protein>
    <recommendedName>
        <fullName evidence="3">diacylglycerol kinase (ATP)</fullName>
        <ecNumber evidence="3">2.7.1.107</ecNumber>
    </recommendedName>
</protein>
<evidence type="ECO:0000256" key="7">
    <source>
        <dbReference type="ARBA" id="ARBA00022840"/>
    </source>
</evidence>
<dbReference type="WBParaSite" id="nRc.2.0.1.t04951-RA">
    <property type="protein sequence ID" value="nRc.2.0.1.t04951-RA"/>
    <property type="gene ID" value="nRc.2.0.1.g04951"/>
</dbReference>
<feature type="region of interest" description="Disordered" evidence="8">
    <location>
        <begin position="37"/>
        <end position="66"/>
    </location>
</feature>
<evidence type="ECO:0000256" key="8">
    <source>
        <dbReference type="SAM" id="MobiDB-lite"/>
    </source>
</evidence>
<reference evidence="11" key="1">
    <citation type="submission" date="2022-11" db="UniProtKB">
        <authorList>
            <consortium name="WormBaseParasite"/>
        </authorList>
    </citation>
    <scope>IDENTIFICATION</scope>
</reference>
<evidence type="ECO:0000259" key="9">
    <source>
        <dbReference type="PROSITE" id="PS50146"/>
    </source>
</evidence>
<evidence type="ECO:0000256" key="1">
    <source>
        <dbReference type="ARBA" id="ARBA00001383"/>
    </source>
</evidence>
<dbReference type="InterPro" id="IPR037607">
    <property type="entry name" value="DGK"/>
</dbReference>
<proteinExistence type="inferred from homology"/>
<dbReference type="PROSITE" id="PS50146">
    <property type="entry name" value="DAGK"/>
    <property type="match status" value="1"/>
</dbReference>
<feature type="domain" description="DAGKc" evidence="9">
    <location>
        <begin position="85"/>
        <end position="222"/>
    </location>
</feature>
<keyword evidence="4" id="KW-0808">Transferase</keyword>
<keyword evidence="6" id="KW-0418">Kinase</keyword>
<evidence type="ECO:0000313" key="10">
    <source>
        <dbReference type="Proteomes" id="UP000887565"/>
    </source>
</evidence>
<dbReference type="AlphaFoldDB" id="A0A915HTU3"/>
<dbReference type="Pfam" id="PF00781">
    <property type="entry name" value="DAGK_cat"/>
    <property type="match status" value="1"/>
</dbReference>
<evidence type="ECO:0000256" key="4">
    <source>
        <dbReference type="ARBA" id="ARBA00022679"/>
    </source>
</evidence>
<dbReference type="Pfam" id="PF00609">
    <property type="entry name" value="DAGK_acc"/>
    <property type="match status" value="1"/>
</dbReference>
<sequence>MAQVEEPCSLGPLRDVIMPPTWVMRLPPRRISTFRKIRPPSAYSSSTSAESGQSGGGCGKRKKKSRKDKMFTVKACLGRSPDYNNPSSPLLIFVNPKSGGNKGAKILHNLYWLLNPRQVFDLAAVNGPKYGLEMYRKIVNKLKVVVCGGDGTVGWVLSTLDSLKWPVYPPIAVIPLGTGNDLSQTLGWGASFVDEPLSEILMAVADETSVVYLDRWSISTEPNKEATQSEEGASKNLPLSVMNNYFSIGADAQAALQFHESRMS</sequence>
<dbReference type="GO" id="GO:0005886">
    <property type="term" value="C:plasma membrane"/>
    <property type="evidence" value="ECO:0007669"/>
    <property type="project" value="TreeGrafter"/>
</dbReference>
<dbReference type="PANTHER" id="PTHR11255">
    <property type="entry name" value="DIACYLGLYCEROL KINASE"/>
    <property type="match status" value="1"/>
</dbReference>
<dbReference type="InterPro" id="IPR016064">
    <property type="entry name" value="NAD/diacylglycerol_kinase_sf"/>
</dbReference>
<keyword evidence="5" id="KW-0547">Nucleotide-binding</keyword>
<dbReference type="EC" id="2.7.1.107" evidence="3"/>
<feature type="compositionally biased region" description="Low complexity" evidence="8">
    <location>
        <begin position="41"/>
        <end position="52"/>
    </location>
</feature>
<dbReference type="GO" id="GO:0004143">
    <property type="term" value="F:ATP-dependent diacylglycerol kinase activity"/>
    <property type="evidence" value="ECO:0007669"/>
    <property type="project" value="UniProtKB-EC"/>
</dbReference>
<dbReference type="Proteomes" id="UP000887565">
    <property type="component" value="Unplaced"/>
</dbReference>
<comment type="similarity">
    <text evidence="2">Belongs to the eukaryotic diacylglycerol kinase family.</text>
</comment>
<comment type="catalytic activity">
    <reaction evidence="1">
        <text>a 1,2-diacyl-sn-glycerol + ATP = a 1,2-diacyl-sn-glycero-3-phosphate + ADP + H(+)</text>
        <dbReference type="Rhea" id="RHEA:10272"/>
        <dbReference type="ChEBI" id="CHEBI:15378"/>
        <dbReference type="ChEBI" id="CHEBI:17815"/>
        <dbReference type="ChEBI" id="CHEBI:30616"/>
        <dbReference type="ChEBI" id="CHEBI:58608"/>
        <dbReference type="ChEBI" id="CHEBI:456216"/>
        <dbReference type="EC" id="2.7.1.107"/>
    </reaction>
</comment>
<dbReference type="PANTHER" id="PTHR11255:SF80">
    <property type="entry name" value="EYE-SPECIFIC DIACYLGLYCEROL KINASE"/>
    <property type="match status" value="1"/>
</dbReference>
<keyword evidence="10" id="KW-1185">Reference proteome</keyword>
<dbReference type="SUPFAM" id="SSF111331">
    <property type="entry name" value="NAD kinase/diacylglycerol kinase-like"/>
    <property type="match status" value="1"/>
</dbReference>